<keyword evidence="1" id="KW-1133">Transmembrane helix</keyword>
<feature type="transmembrane region" description="Helical" evidence="1">
    <location>
        <begin position="113"/>
        <end position="144"/>
    </location>
</feature>
<evidence type="ECO:0000259" key="2">
    <source>
        <dbReference type="Pfam" id="PF07331"/>
    </source>
</evidence>
<sequence length="186" mass="19215">MTLQDTVTTSAALVPHAVDDQQSSPRGSFALAGLVTATSTYLLVGALTMEIPKTASPPGPLFFPTIVIGLGYALGLALLVQGMRARRGGAVAPGGADAVTTQDEAPVRRWRSLLLAVGTLVAFVLLLDPVGWVIAGTLLFWGLATALGNRRPVFDLAVALIMSSIIQLVFSAGLGLYLPVGVMGAF</sequence>
<dbReference type="RefSeq" id="WP_083968333.1">
    <property type="nucleotide sequence ID" value="NZ_LQZG01000001.1"/>
</dbReference>
<feature type="transmembrane region" description="Helical" evidence="1">
    <location>
        <begin position="29"/>
        <end position="49"/>
    </location>
</feature>
<dbReference type="AlphaFoldDB" id="A0A176QG82"/>
<dbReference type="Pfam" id="PF07331">
    <property type="entry name" value="TctB"/>
    <property type="match status" value="1"/>
</dbReference>
<evidence type="ECO:0000313" key="3">
    <source>
        <dbReference type="EMBL" id="OAB88825.1"/>
    </source>
</evidence>
<feature type="transmembrane region" description="Helical" evidence="1">
    <location>
        <begin position="61"/>
        <end position="80"/>
    </location>
</feature>
<feature type="transmembrane region" description="Helical" evidence="1">
    <location>
        <begin position="156"/>
        <end position="178"/>
    </location>
</feature>
<keyword evidence="4" id="KW-1185">Reference proteome</keyword>
<keyword evidence="1" id="KW-0812">Transmembrane</keyword>
<protein>
    <recommendedName>
        <fullName evidence="2">DUF1468 domain-containing protein</fullName>
    </recommendedName>
</protein>
<evidence type="ECO:0000313" key="4">
    <source>
        <dbReference type="Proteomes" id="UP000076976"/>
    </source>
</evidence>
<organism evidence="3 4">
    <name type="scientific">Janibacter melonis</name>
    <dbReference type="NCBI Taxonomy" id="262209"/>
    <lineage>
        <taxon>Bacteria</taxon>
        <taxon>Bacillati</taxon>
        <taxon>Actinomycetota</taxon>
        <taxon>Actinomycetes</taxon>
        <taxon>Micrococcales</taxon>
        <taxon>Intrasporangiaceae</taxon>
        <taxon>Janibacter</taxon>
    </lineage>
</organism>
<reference evidence="3 4" key="1">
    <citation type="submission" date="2016-01" db="EMBL/GenBank/DDBJ databases">
        <title>Janibacter melonis strain CD11_4 genome sequencing and assembly.</title>
        <authorList>
            <person name="Nair G.R."/>
            <person name="Kaur G."/>
            <person name="Chander A.M."/>
            <person name="Mayilraj S."/>
        </authorList>
    </citation>
    <scope>NUCLEOTIDE SEQUENCE [LARGE SCALE GENOMIC DNA]</scope>
    <source>
        <strain evidence="3 4">CD11-4</strain>
    </source>
</reference>
<proteinExistence type="predicted"/>
<dbReference type="InterPro" id="IPR009936">
    <property type="entry name" value="DUF1468"/>
</dbReference>
<dbReference type="EMBL" id="LQZG01000001">
    <property type="protein sequence ID" value="OAB88825.1"/>
    <property type="molecule type" value="Genomic_DNA"/>
</dbReference>
<name>A0A176QG82_9MICO</name>
<dbReference type="STRING" id="262209.AWH69_03345"/>
<comment type="caution">
    <text evidence="3">The sequence shown here is derived from an EMBL/GenBank/DDBJ whole genome shotgun (WGS) entry which is preliminary data.</text>
</comment>
<keyword evidence="1" id="KW-0472">Membrane</keyword>
<evidence type="ECO:0000256" key="1">
    <source>
        <dbReference type="SAM" id="Phobius"/>
    </source>
</evidence>
<dbReference type="Proteomes" id="UP000076976">
    <property type="component" value="Unassembled WGS sequence"/>
</dbReference>
<gene>
    <name evidence="3" type="ORF">AWH69_03345</name>
</gene>
<accession>A0A176QG82</accession>
<feature type="domain" description="DUF1468" evidence="2">
    <location>
        <begin position="34"/>
        <end position="179"/>
    </location>
</feature>